<reference evidence="2" key="1">
    <citation type="submission" date="2021-02" db="EMBL/GenBank/DDBJ databases">
        <authorList>
            <person name="Nowell W R."/>
        </authorList>
    </citation>
    <scope>NUCLEOTIDE SEQUENCE</scope>
</reference>
<evidence type="ECO:0000313" key="2">
    <source>
        <dbReference type="EMBL" id="CAF1238891.1"/>
    </source>
</evidence>
<evidence type="ECO:0000313" key="3">
    <source>
        <dbReference type="Proteomes" id="UP000663852"/>
    </source>
</evidence>
<organism evidence="2 3">
    <name type="scientific">Adineta ricciae</name>
    <name type="common">Rotifer</name>
    <dbReference type="NCBI Taxonomy" id="249248"/>
    <lineage>
        <taxon>Eukaryota</taxon>
        <taxon>Metazoa</taxon>
        <taxon>Spiralia</taxon>
        <taxon>Gnathifera</taxon>
        <taxon>Rotifera</taxon>
        <taxon>Eurotatoria</taxon>
        <taxon>Bdelloidea</taxon>
        <taxon>Adinetida</taxon>
        <taxon>Adinetidae</taxon>
        <taxon>Adineta</taxon>
    </lineage>
</organism>
<dbReference type="AlphaFoldDB" id="A0A814Z6S7"/>
<sequence>MKFKLVVSSTEFTDILLVGHCISNHSFFIVIIKTSFRNYSKQIAMKLSSKFVFVTMIVIVLLMVQVMAQSNESVDTQIIVDENITSYRPPTRYCKDMSLEENIKCTFWCQLLKFRWGFCDYYKGKILCRCTDKTAKNFDKQ</sequence>
<keyword evidence="1" id="KW-1133">Transmembrane helix</keyword>
<dbReference type="EMBL" id="CAJNOJ010000171">
    <property type="protein sequence ID" value="CAF1238891.1"/>
    <property type="molecule type" value="Genomic_DNA"/>
</dbReference>
<comment type="caution">
    <text evidence="2">The sequence shown here is derived from an EMBL/GenBank/DDBJ whole genome shotgun (WGS) entry which is preliminary data.</text>
</comment>
<keyword evidence="1" id="KW-0812">Transmembrane</keyword>
<keyword evidence="1" id="KW-0472">Membrane</keyword>
<evidence type="ECO:0000256" key="1">
    <source>
        <dbReference type="SAM" id="Phobius"/>
    </source>
</evidence>
<name>A0A814Z6S7_ADIRI</name>
<gene>
    <name evidence="2" type="ORF">EDS130_LOCUS27350</name>
</gene>
<feature type="transmembrane region" description="Helical" evidence="1">
    <location>
        <begin position="12"/>
        <end position="31"/>
    </location>
</feature>
<accession>A0A814Z6S7</accession>
<protein>
    <submittedName>
        <fullName evidence="2">Uncharacterized protein</fullName>
    </submittedName>
</protein>
<proteinExistence type="predicted"/>
<dbReference type="Proteomes" id="UP000663852">
    <property type="component" value="Unassembled WGS sequence"/>
</dbReference>
<feature type="transmembrane region" description="Helical" evidence="1">
    <location>
        <begin position="51"/>
        <end position="68"/>
    </location>
</feature>